<reference evidence="1" key="1">
    <citation type="submission" date="2018-11" db="EMBL/GenBank/DDBJ databases">
        <authorList>
            <consortium name="Genoscope - CEA"/>
            <person name="William W."/>
        </authorList>
    </citation>
    <scope>NUCLEOTIDE SEQUENCE</scope>
</reference>
<dbReference type="AlphaFoldDB" id="A0A3P5Z816"/>
<dbReference type="EMBL" id="LR031571">
    <property type="protein sequence ID" value="VDC76147.1"/>
    <property type="molecule type" value="Genomic_DNA"/>
</dbReference>
<sequence length="46" mass="5472">MPYSSTVEVRLLRFWEAKNVRRGGELMGVDMLLLDSQVMFYICRLF</sequence>
<name>A0A3P5Z816_BRACM</name>
<organism evidence="1">
    <name type="scientific">Brassica campestris</name>
    <name type="common">Field mustard</name>
    <dbReference type="NCBI Taxonomy" id="3711"/>
    <lineage>
        <taxon>Eukaryota</taxon>
        <taxon>Viridiplantae</taxon>
        <taxon>Streptophyta</taxon>
        <taxon>Embryophyta</taxon>
        <taxon>Tracheophyta</taxon>
        <taxon>Spermatophyta</taxon>
        <taxon>Magnoliopsida</taxon>
        <taxon>eudicotyledons</taxon>
        <taxon>Gunneridae</taxon>
        <taxon>Pentapetalae</taxon>
        <taxon>rosids</taxon>
        <taxon>malvids</taxon>
        <taxon>Brassicales</taxon>
        <taxon>Brassicaceae</taxon>
        <taxon>Brassiceae</taxon>
        <taxon>Brassica</taxon>
    </lineage>
</organism>
<protein>
    <submittedName>
        <fullName evidence="1">Uncharacterized protein</fullName>
    </submittedName>
</protein>
<proteinExistence type="predicted"/>
<evidence type="ECO:0000313" key="1">
    <source>
        <dbReference type="EMBL" id="VDC76147.1"/>
    </source>
</evidence>
<accession>A0A3P5Z816</accession>
<gene>
    <name evidence="1" type="ORF">BRAA01T02649Z</name>
</gene>